<sequence length="467" mass="50905">MRLLAAKDSGRVAGLDELPDRAVTSTAPSKRVRPLTKAKCDNCRHRKIKVHLCDNKLPRCTRCIRSDLPCQTSKRELQFVFSRPSTAAHGPTVAHQHTQILARVPANPFSAPSLRRTAVVDRCCSSLFPSDPTGWTSDTMSVLNVLQGRERAGDAVAMAASYCLAVTQDSSLRAYSLEAYCRAVSQMRALATDFKKNWRRLLESSLLLFLYEVCRPFFFRNSTLFSFSFSVFSLTNISPWPLSCQTNLEEVCLKDNKCPAMTRGTSSHLQGMTSVLKLVGPTAFQAEPFHSLFLYIPDYEAMGPIVCIGTRLAHDSFCQNSKDFASQSVRCQGATTRNQEPCSHGLPIRAAAISSLHRILRNLSRDALPAEADAASGGCGYGRGRPHRAEQARIPQPRRDTGAGTVLGDAASHLSHDLAAVKDAVRCVPGRRGGRCAAPGRDVHWRGPGSFAHCCVLHGSGHGVVAS</sequence>
<dbReference type="GO" id="GO:0000981">
    <property type="term" value="F:DNA-binding transcription factor activity, RNA polymerase II-specific"/>
    <property type="evidence" value="ECO:0007669"/>
    <property type="project" value="InterPro"/>
</dbReference>
<gene>
    <name evidence="4" type="ORF">IF1G_08470</name>
</gene>
<feature type="region of interest" description="Disordered" evidence="2">
    <location>
        <begin position="378"/>
        <end position="400"/>
    </location>
</feature>
<feature type="compositionally biased region" description="Basic and acidic residues" evidence="2">
    <location>
        <begin position="387"/>
        <end position="400"/>
    </location>
</feature>
<reference evidence="4 5" key="1">
    <citation type="journal article" date="2019" name="Appl. Microbiol. Biotechnol.">
        <title>Genome sequence of Isaria javanica and comparative genome analysis insights into family S53 peptidase evolution in fungal entomopathogens.</title>
        <authorList>
            <person name="Lin R."/>
            <person name="Zhang X."/>
            <person name="Xin B."/>
            <person name="Zou M."/>
            <person name="Gao Y."/>
            <person name="Qin F."/>
            <person name="Hu Q."/>
            <person name="Xie B."/>
            <person name="Cheng X."/>
        </authorList>
    </citation>
    <scope>NUCLEOTIDE SEQUENCE [LARGE SCALE GENOMIC DNA]</scope>
    <source>
        <strain evidence="4 5">IJ1G</strain>
    </source>
</reference>
<evidence type="ECO:0000256" key="2">
    <source>
        <dbReference type="SAM" id="MobiDB-lite"/>
    </source>
</evidence>
<proteinExistence type="predicted"/>
<dbReference type="Pfam" id="PF00172">
    <property type="entry name" value="Zn_clus"/>
    <property type="match status" value="1"/>
</dbReference>
<evidence type="ECO:0000313" key="5">
    <source>
        <dbReference type="Proteomes" id="UP000315783"/>
    </source>
</evidence>
<organism evidence="4 5">
    <name type="scientific">Cordyceps javanica</name>
    <dbReference type="NCBI Taxonomy" id="43265"/>
    <lineage>
        <taxon>Eukaryota</taxon>
        <taxon>Fungi</taxon>
        <taxon>Dikarya</taxon>
        <taxon>Ascomycota</taxon>
        <taxon>Pezizomycotina</taxon>
        <taxon>Sordariomycetes</taxon>
        <taxon>Hypocreomycetidae</taxon>
        <taxon>Hypocreales</taxon>
        <taxon>Cordycipitaceae</taxon>
        <taxon>Cordyceps</taxon>
    </lineage>
</organism>
<dbReference type="SUPFAM" id="SSF57701">
    <property type="entry name" value="Zn2/Cys6 DNA-binding domain"/>
    <property type="match status" value="1"/>
</dbReference>
<dbReference type="Proteomes" id="UP000315783">
    <property type="component" value="Unassembled WGS sequence"/>
</dbReference>
<keyword evidence="5" id="KW-1185">Reference proteome</keyword>
<evidence type="ECO:0000313" key="4">
    <source>
        <dbReference type="EMBL" id="TQV93167.1"/>
    </source>
</evidence>
<dbReference type="CDD" id="cd00067">
    <property type="entry name" value="GAL4"/>
    <property type="match status" value="1"/>
</dbReference>
<comment type="caution">
    <text evidence="4">The sequence shown here is derived from an EMBL/GenBank/DDBJ whole genome shotgun (WGS) entry which is preliminary data.</text>
</comment>
<name>A0A545UUM4_9HYPO</name>
<dbReference type="EMBL" id="SPUK01000013">
    <property type="protein sequence ID" value="TQV93167.1"/>
    <property type="molecule type" value="Genomic_DNA"/>
</dbReference>
<dbReference type="PANTHER" id="PTHR38111">
    <property type="entry name" value="ZN(2)-C6 FUNGAL-TYPE DOMAIN-CONTAINING PROTEIN-RELATED"/>
    <property type="match status" value="1"/>
</dbReference>
<protein>
    <recommendedName>
        <fullName evidence="3">Zn(2)-C6 fungal-type domain-containing protein</fullName>
    </recommendedName>
</protein>
<dbReference type="AlphaFoldDB" id="A0A545UUM4"/>
<evidence type="ECO:0000259" key="3">
    <source>
        <dbReference type="Pfam" id="PF00172"/>
    </source>
</evidence>
<dbReference type="Gene3D" id="4.10.240.10">
    <property type="entry name" value="Zn(2)-C6 fungal-type DNA-binding domain"/>
    <property type="match status" value="1"/>
</dbReference>
<dbReference type="GO" id="GO:0008270">
    <property type="term" value="F:zinc ion binding"/>
    <property type="evidence" value="ECO:0007669"/>
    <property type="project" value="InterPro"/>
</dbReference>
<dbReference type="InterPro" id="IPR001138">
    <property type="entry name" value="Zn2Cys6_DnaBD"/>
</dbReference>
<dbReference type="InterPro" id="IPR036864">
    <property type="entry name" value="Zn2-C6_fun-type_DNA-bd_sf"/>
</dbReference>
<keyword evidence="1" id="KW-0539">Nucleus</keyword>
<accession>A0A545UUM4</accession>
<evidence type="ECO:0000256" key="1">
    <source>
        <dbReference type="ARBA" id="ARBA00023242"/>
    </source>
</evidence>
<feature type="domain" description="Zn(2)-C6 fungal-type" evidence="3">
    <location>
        <begin position="40"/>
        <end position="75"/>
    </location>
</feature>
<dbReference type="PANTHER" id="PTHR38111:SF9">
    <property type="entry name" value="ZN(2)-C6 FUNGAL-TYPE DOMAIN-CONTAINING PROTEIN"/>
    <property type="match status" value="1"/>
</dbReference>
<dbReference type="InterPro" id="IPR053178">
    <property type="entry name" value="Osmoadaptation_assoc"/>
</dbReference>